<dbReference type="Proteomes" id="UP000037267">
    <property type="component" value="Unassembled WGS sequence"/>
</dbReference>
<comment type="caution">
    <text evidence="1">The sequence shown here is derived from an EMBL/GenBank/DDBJ whole genome shotgun (WGS) entry which is preliminary data.</text>
</comment>
<reference evidence="2" key="1">
    <citation type="submission" date="2015-07" db="EMBL/GenBank/DDBJ databases">
        <title>Draft genome sequence of the purine-degrading Gottschalkia purinilyticum DSM 1384 (formerly Clostridium purinilyticum).</title>
        <authorList>
            <person name="Poehlein A."/>
            <person name="Schiel-Bengelsdorf B."/>
            <person name="Bengelsdorf F.R."/>
            <person name="Daniel R."/>
            <person name="Duerre P."/>
        </authorList>
    </citation>
    <scope>NUCLEOTIDE SEQUENCE [LARGE SCALE GENOMIC DNA]</scope>
    <source>
        <strain evidence="2">DSM 1384</strain>
    </source>
</reference>
<dbReference type="STRING" id="1503.CLPU_22c00080"/>
<dbReference type="AlphaFoldDB" id="A0A0L0W6R6"/>
<accession>A0A0L0W6R6</accession>
<evidence type="ECO:0000313" key="2">
    <source>
        <dbReference type="Proteomes" id="UP000037267"/>
    </source>
</evidence>
<sequence>MANDVSVKPTPIQRNELDVAMELTQFHFKRFGVDNAEHMKQIFTEYYSLVQYLELIRFNEIDKLKEFLPEDIRKALE</sequence>
<dbReference type="RefSeq" id="WP_050378719.1">
    <property type="nucleotide sequence ID" value="NZ_LGSS01000022.1"/>
</dbReference>
<proteinExistence type="predicted"/>
<evidence type="ECO:0000313" key="1">
    <source>
        <dbReference type="EMBL" id="KNF07156.1"/>
    </source>
</evidence>
<gene>
    <name evidence="1" type="ORF">CLPU_22c00080</name>
</gene>
<organism evidence="1 2">
    <name type="scientific">Gottschalkia purinilytica</name>
    <name type="common">Clostridium purinilyticum</name>
    <dbReference type="NCBI Taxonomy" id="1503"/>
    <lineage>
        <taxon>Bacteria</taxon>
        <taxon>Bacillati</taxon>
        <taxon>Bacillota</taxon>
        <taxon>Tissierellia</taxon>
        <taxon>Tissierellales</taxon>
        <taxon>Gottschalkiaceae</taxon>
        <taxon>Gottschalkia</taxon>
    </lineage>
</organism>
<protein>
    <submittedName>
        <fullName evidence="1">Uncharacterized protein</fullName>
    </submittedName>
</protein>
<keyword evidence="2" id="KW-1185">Reference proteome</keyword>
<name>A0A0L0W6R6_GOTPU</name>
<dbReference type="EMBL" id="LGSS01000022">
    <property type="protein sequence ID" value="KNF07156.1"/>
    <property type="molecule type" value="Genomic_DNA"/>
</dbReference>
<dbReference type="OrthoDB" id="2942610at2"/>